<feature type="domain" description="RNA polymerase sigma-70 region 2" evidence="5">
    <location>
        <begin position="28"/>
        <end position="94"/>
    </location>
</feature>
<protein>
    <submittedName>
        <fullName evidence="7">RNA polymerase sigma-70 factor</fullName>
    </submittedName>
</protein>
<keyword evidence="4" id="KW-0804">Transcription</keyword>
<dbReference type="RefSeq" id="WP_386096254.1">
    <property type="nucleotide sequence ID" value="NZ_JBHUOZ010000001.1"/>
</dbReference>
<proteinExistence type="inferred from homology"/>
<dbReference type="PANTHER" id="PTHR43133:SF46">
    <property type="entry name" value="RNA POLYMERASE SIGMA-70 FACTOR ECF SUBFAMILY"/>
    <property type="match status" value="1"/>
</dbReference>
<dbReference type="InterPro" id="IPR014327">
    <property type="entry name" value="RNA_pol_sigma70_bacteroid"/>
</dbReference>
<evidence type="ECO:0000256" key="3">
    <source>
        <dbReference type="ARBA" id="ARBA00023082"/>
    </source>
</evidence>
<keyword evidence="3" id="KW-0731">Sigma factor</keyword>
<dbReference type="Pfam" id="PF08281">
    <property type="entry name" value="Sigma70_r4_2"/>
    <property type="match status" value="1"/>
</dbReference>
<evidence type="ECO:0000256" key="4">
    <source>
        <dbReference type="ARBA" id="ARBA00023163"/>
    </source>
</evidence>
<evidence type="ECO:0000259" key="6">
    <source>
        <dbReference type="Pfam" id="PF08281"/>
    </source>
</evidence>
<feature type="domain" description="RNA polymerase sigma factor 70 region 4 type 2" evidence="6">
    <location>
        <begin position="127"/>
        <end position="172"/>
    </location>
</feature>
<keyword evidence="2" id="KW-0805">Transcription regulation</keyword>
<evidence type="ECO:0000256" key="2">
    <source>
        <dbReference type="ARBA" id="ARBA00023015"/>
    </source>
</evidence>
<evidence type="ECO:0000259" key="5">
    <source>
        <dbReference type="Pfam" id="PF04542"/>
    </source>
</evidence>
<dbReference type="SUPFAM" id="SSF88946">
    <property type="entry name" value="Sigma2 domain of RNA polymerase sigma factors"/>
    <property type="match status" value="1"/>
</dbReference>
<comment type="similarity">
    <text evidence="1">Belongs to the sigma-70 factor family. ECF subfamily.</text>
</comment>
<dbReference type="EMBL" id="JBHUOZ010000001">
    <property type="protein sequence ID" value="MFD2919251.1"/>
    <property type="molecule type" value="Genomic_DNA"/>
</dbReference>
<dbReference type="Gene3D" id="1.10.10.10">
    <property type="entry name" value="Winged helix-like DNA-binding domain superfamily/Winged helix DNA-binding domain"/>
    <property type="match status" value="1"/>
</dbReference>
<dbReference type="InterPro" id="IPR007627">
    <property type="entry name" value="RNA_pol_sigma70_r2"/>
</dbReference>
<dbReference type="Gene3D" id="1.10.1740.10">
    <property type="match status" value="1"/>
</dbReference>
<dbReference type="InterPro" id="IPR013325">
    <property type="entry name" value="RNA_pol_sigma_r2"/>
</dbReference>
<keyword evidence="8" id="KW-1185">Reference proteome</keyword>
<dbReference type="InterPro" id="IPR013249">
    <property type="entry name" value="RNA_pol_sigma70_r4_t2"/>
</dbReference>
<gene>
    <name evidence="7" type="ORF">ACFS6H_05955</name>
</gene>
<dbReference type="PANTHER" id="PTHR43133">
    <property type="entry name" value="RNA POLYMERASE ECF-TYPE SIGMA FACTO"/>
    <property type="match status" value="1"/>
</dbReference>
<accession>A0ABW6A4T2</accession>
<comment type="caution">
    <text evidence="7">The sequence shown here is derived from an EMBL/GenBank/DDBJ whole genome shotgun (WGS) entry which is preliminary data.</text>
</comment>
<name>A0ABW6A4T2_9BACT</name>
<evidence type="ECO:0000313" key="7">
    <source>
        <dbReference type="EMBL" id="MFD2919251.1"/>
    </source>
</evidence>
<evidence type="ECO:0000313" key="8">
    <source>
        <dbReference type="Proteomes" id="UP001597511"/>
    </source>
</evidence>
<reference evidence="8" key="1">
    <citation type="journal article" date="2019" name="Int. J. Syst. Evol. Microbiol.">
        <title>The Global Catalogue of Microorganisms (GCM) 10K type strain sequencing project: providing services to taxonomists for standard genome sequencing and annotation.</title>
        <authorList>
            <consortium name="The Broad Institute Genomics Platform"/>
            <consortium name="The Broad Institute Genome Sequencing Center for Infectious Disease"/>
            <person name="Wu L."/>
            <person name="Ma J."/>
        </authorList>
    </citation>
    <scope>NUCLEOTIDE SEQUENCE [LARGE SCALE GENOMIC DNA]</scope>
    <source>
        <strain evidence="8">KCTC 23299</strain>
    </source>
</reference>
<sequence length="193" mass="22238">MSIENSLEIQSLLERIAVLDDKLAFEQLFSLYNNKLKRFVMPIIKSKEAAEDIASDVFVKIWQNRSLLINIDNINNYLYVSAKNIAIRHLAKLRNCETATRLEDIENEKLAMDINPEEIVLNNELINKLEEAVNQLPARCQQIYRLAKQDGLKYKEIATILNISVKTIDAQMAIAVCKITESIKLAFKEKEER</sequence>
<dbReference type="NCBIfam" id="TIGR02985">
    <property type="entry name" value="Sig70_bacteroi1"/>
    <property type="match status" value="1"/>
</dbReference>
<dbReference type="InterPro" id="IPR013324">
    <property type="entry name" value="RNA_pol_sigma_r3/r4-like"/>
</dbReference>
<dbReference type="Proteomes" id="UP001597511">
    <property type="component" value="Unassembled WGS sequence"/>
</dbReference>
<organism evidence="7 8">
    <name type="scientific">Terrimonas rubra</name>
    <dbReference type="NCBI Taxonomy" id="1035890"/>
    <lineage>
        <taxon>Bacteria</taxon>
        <taxon>Pseudomonadati</taxon>
        <taxon>Bacteroidota</taxon>
        <taxon>Chitinophagia</taxon>
        <taxon>Chitinophagales</taxon>
        <taxon>Chitinophagaceae</taxon>
        <taxon>Terrimonas</taxon>
    </lineage>
</organism>
<dbReference type="NCBIfam" id="TIGR02937">
    <property type="entry name" value="sigma70-ECF"/>
    <property type="match status" value="1"/>
</dbReference>
<dbReference type="InterPro" id="IPR039425">
    <property type="entry name" value="RNA_pol_sigma-70-like"/>
</dbReference>
<dbReference type="Pfam" id="PF04542">
    <property type="entry name" value="Sigma70_r2"/>
    <property type="match status" value="1"/>
</dbReference>
<evidence type="ECO:0000256" key="1">
    <source>
        <dbReference type="ARBA" id="ARBA00010641"/>
    </source>
</evidence>
<dbReference type="InterPro" id="IPR036388">
    <property type="entry name" value="WH-like_DNA-bd_sf"/>
</dbReference>
<dbReference type="SUPFAM" id="SSF88659">
    <property type="entry name" value="Sigma3 and sigma4 domains of RNA polymerase sigma factors"/>
    <property type="match status" value="1"/>
</dbReference>
<dbReference type="InterPro" id="IPR014284">
    <property type="entry name" value="RNA_pol_sigma-70_dom"/>
</dbReference>